<dbReference type="Proteomes" id="UP001216390">
    <property type="component" value="Chromosome"/>
</dbReference>
<dbReference type="Gene3D" id="1.10.3130.20">
    <property type="entry name" value="Phycobilisome linker domain"/>
    <property type="match status" value="1"/>
</dbReference>
<feature type="domain" description="M23ase beta-sheet core" evidence="2">
    <location>
        <begin position="150"/>
        <end position="255"/>
    </location>
</feature>
<dbReference type="InterPro" id="IPR038255">
    <property type="entry name" value="PBS_linker_sf"/>
</dbReference>
<name>A0AAE9YG10_9ACTN</name>
<dbReference type="KEGG" id="ima:PO878_00080"/>
<feature type="domain" description="DUF4214" evidence="3">
    <location>
        <begin position="384"/>
        <end position="452"/>
    </location>
</feature>
<sequence length="511" mass="56069">MHIDPCCGPVHDEPGPDETTPALTRRRMLLAAGAGAGALVLRGVPAGAETASSDTTSPSSTTTTAPGSTTTTTPGSTTTTTTAPPSTTTPLPPPGPDSMEGAPDLPEGRDYGFLPPRPANEVHVRPMMFPVLGRVQWSDTYLAPRGGGRRHEGQDLIAAKMQKLLACVNGVIVELRHRSSGNSLYLRGDDGWYYCYLHINNDTPGTDDGANRYSQAFGPGIAEGVRVKKGQHLAYVGDSGNAEASVPQCHFEIRMPNARWYNAAAVNATYSLDRAEAAREGPQVPPETFKPWSSADPLIRRQYSDLLGRTATAANLSYWGGLLNSGKRSPQSMMAYFAESQECDDKTHAVARLYQAFFLRRPDYDGFEYWIGRRRGGYPITAIADAFARSPEFVNRYGRLSNEQFVDRIYQNVLGRSADASGKQFWTQKLDGGRSRGTVMVQFSNSPENRAKERWMMHVVVAYGCLLRRMPNDEEIFTWVGRLSSGQNSVEDMVNLIRVSDEYAFVIYVTS</sequence>
<dbReference type="EMBL" id="CP116942">
    <property type="protein sequence ID" value="WCO67121.1"/>
    <property type="molecule type" value="Genomic_DNA"/>
</dbReference>
<keyword evidence="5" id="KW-1185">Reference proteome</keyword>
<feature type="domain" description="DUF4214" evidence="3">
    <location>
        <begin position="299"/>
        <end position="343"/>
    </location>
</feature>
<dbReference type="Pfam" id="PF01551">
    <property type="entry name" value="Peptidase_M23"/>
    <property type="match status" value="1"/>
</dbReference>
<feature type="region of interest" description="Disordered" evidence="1">
    <location>
        <begin position="1"/>
        <end position="20"/>
    </location>
</feature>
<dbReference type="Gene3D" id="2.70.70.10">
    <property type="entry name" value="Glucose Permease (Domain IIA)"/>
    <property type="match status" value="1"/>
</dbReference>
<dbReference type="InterPro" id="IPR025282">
    <property type="entry name" value="DUF4214"/>
</dbReference>
<dbReference type="InterPro" id="IPR016047">
    <property type="entry name" value="M23ase_b-sheet_dom"/>
</dbReference>
<dbReference type="PROSITE" id="PS51318">
    <property type="entry name" value="TAT"/>
    <property type="match status" value="1"/>
</dbReference>
<evidence type="ECO:0000313" key="5">
    <source>
        <dbReference type="Proteomes" id="UP001216390"/>
    </source>
</evidence>
<dbReference type="PANTHER" id="PTHR21666">
    <property type="entry name" value="PEPTIDASE-RELATED"/>
    <property type="match status" value="1"/>
</dbReference>
<accession>A0AAE9YG10</accession>
<dbReference type="PANTHER" id="PTHR21666:SF270">
    <property type="entry name" value="MUREIN HYDROLASE ACTIVATOR ENVC"/>
    <property type="match status" value="1"/>
</dbReference>
<evidence type="ECO:0000256" key="1">
    <source>
        <dbReference type="SAM" id="MobiDB-lite"/>
    </source>
</evidence>
<dbReference type="CDD" id="cd12797">
    <property type="entry name" value="M23_peptidase"/>
    <property type="match status" value="1"/>
</dbReference>
<protein>
    <submittedName>
        <fullName evidence="4">DUF4214 domain-containing protein</fullName>
    </submittedName>
</protein>
<feature type="region of interest" description="Disordered" evidence="1">
    <location>
        <begin position="47"/>
        <end position="117"/>
    </location>
</feature>
<dbReference type="AlphaFoldDB" id="A0AAE9YG10"/>
<dbReference type="Pfam" id="PF13946">
    <property type="entry name" value="DUF4214"/>
    <property type="match status" value="2"/>
</dbReference>
<dbReference type="InterPro" id="IPR006311">
    <property type="entry name" value="TAT_signal"/>
</dbReference>
<evidence type="ECO:0000313" key="4">
    <source>
        <dbReference type="EMBL" id="WCO67121.1"/>
    </source>
</evidence>
<proteinExistence type="predicted"/>
<gene>
    <name evidence="4" type="ORF">PO878_00080</name>
</gene>
<dbReference type="SUPFAM" id="SSF51261">
    <property type="entry name" value="Duplicated hybrid motif"/>
    <property type="match status" value="1"/>
</dbReference>
<evidence type="ECO:0000259" key="3">
    <source>
        <dbReference type="Pfam" id="PF13946"/>
    </source>
</evidence>
<feature type="compositionally biased region" description="Low complexity" evidence="1">
    <location>
        <begin position="47"/>
        <end position="89"/>
    </location>
</feature>
<evidence type="ECO:0000259" key="2">
    <source>
        <dbReference type="Pfam" id="PF01551"/>
    </source>
</evidence>
<dbReference type="InterPro" id="IPR011055">
    <property type="entry name" value="Dup_hybrid_motif"/>
</dbReference>
<dbReference type="InterPro" id="IPR050570">
    <property type="entry name" value="Cell_wall_metabolism_enzyme"/>
</dbReference>
<organism evidence="4 5">
    <name type="scientific">Iamia majanohamensis</name>
    <dbReference type="NCBI Taxonomy" id="467976"/>
    <lineage>
        <taxon>Bacteria</taxon>
        <taxon>Bacillati</taxon>
        <taxon>Actinomycetota</taxon>
        <taxon>Acidimicrobiia</taxon>
        <taxon>Acidimicrobiales</taxon>
        <taxon>Iamiaceae</taxon>
        <taxon>Iamia</taxon>
    </lineage>
</organism>
<dbReference type="GO" id="GO:0004222">
    <property type="term" value="F:metalloendopeptidase activity"/>
    <property type="evidence" value="ECO:0007669"/>
    <property type="project" value="TreeGrafter"/>
</dbReference>
<dbReference type="RefSeq" id="WP_272736643.1">
    <property type="nucleotide sequence ID" value="NZ_CP116942.1"/>
</dbReference>
<reference evidence="4" key="1">
    <citation type="submission" date="2023-01" db="EMBL/GenBank/DDBJ databases">
        <title>The diversity of Class Acidimicrobiia in South China Sea sediment environments and the proposal of Iamia marina sp. nov., a novel species of the genus Iamia.</title>
        <authorList>
            <person name="He Y."/>
            <person name="Tian X."/>
        </authorList>
    </citation>
    <scope>NUCLEOTIDE SEQUENCE</scope>
    <source>
        <strain evidence="4">DSM 19957</strain>
    </source>
</reference>